<dbReference type="SUPFAM" id="SSF47413">
    <property type="entry name" value="lambda repressor-like DNA-binding domains"/>
    <property type="match status" value="1"/>
</dbReference>
<dbReference type="Gene3D" id="1.10.260.40">
    <property type="entry name" value="lambda repressor-like DNA-binding domains"/>
    <property type="match status" value="1"/>
</dbReference>
<dbReference type="PROSITE" id="PS50943">
    <property type="entry name" value="HTH_CROC1"/>
    <property type="match status" value="1"/>
</dbReference>
<name>A0A1X9LT27_9MICO</name>
<dbReference type="InterPro" id="IPR010982">
    <property type="entry name" value="Lambda_DNA-bd_dom_sf"/>
</dbReference>
<protein>
    <recommendedName>
        <fullName evidence="2">HTH cro/C1-type domain-containing protein</fullName>
    </recommendedName>
</protein>
<evidence type="ECO:0000313" key="3">
    <source>
        <dbReference type="EMBL" id="ARJ07478.1"/>
    </source>
</evidence>
<accession>A0A1X9LT27</accession>
<evidence type="ECO:0000256" key="1">
    <source>
        <dbReference type="SAM" id="MobiDB-lite"/>
    </source>
</evidence>
<dbReference type="Pfam" id="PF17765">
    <property type="entry name" value="MLTR_LBD"/>
    <property type="match status" value="1"/>
</dbReference>
<dbReference type="InterPro" id="IPR001387">
    <property type="entry name" value="Cro/C1-type_HTH"/>
</dbReference>
<dbReference type="KEGG" id="cphy:B5808_17735"/>
<dbReference type="Gene3D" id="3.30.450.180">
    <property type="match status" value="1"/>
</dbReference>
<evidence type="ECO:0000313" key="4">
    <source>
        <dbReference type="Proteomes" id="UP000192775"/>
    </source>
</evidence>
<reference evidence="3 4" key="1">
    <citation type="submission" date="2017-04" db="EMBL/GenBank/DDBJ databases">
        <authorList>
            <person name="Afonso C.L."/>
            <person name="Miller P.J."/>
            <person name="Scott M.A."/>
            <person name="Spackman E."/>
            <person name="Goraichik I."/>
            <person name="Dimitrov K.M."/>
            <person name="Suarez D.L."/>
            <person name="Swayne D.E."/>
        </authorList>
    </citation>
    <scope>NUCLEOTIDE SEQUENCE [LARGE SCALE GENOMIC DNA]</scope>
    <source>
        <strain evidence="4">XA(T)</strain>
    </source>
</reference>
<dbReference type="EMBL" id="CP020715">
    <property type="protein sequence ID" value="ARJ07478.1"/>
    <property type="molecule type" value="Genomic_DNA"/>
</dbReference>
<organism evidence="3 4">
    <name type="scientific">Cnuibacter physcomitrellae</name>
    <dbReference type="NCBI Taxonomy" id="1619308"/>
    <lineage>
        <taxon>Bacteria</taxon>
        <taxon>Bacillati</taxon>
        <taxon>Actinomycetota</taxon>
        <taxon>Actinomycetes</taxon>
        <taxon>Micrococcales</taxon>
        <taxon>Microbacteriaceae</taxon>
        <taxon>Cnuibacter</taxon>
    </lineage>
</organism>
<dbReference type="GO" id="GO:0003677">
    <property type="term" value="F:DNA binding"/>
    <property type="evidence" value="ECO:0007669"/>
    <property type="project" value="InterPro"/>
</dbReference>
<dbReference type="PANTHER" id="PTHR35010:SF2">
    <property type="entry name" value="BLL4672 PROTEIN"/>
    <property type="match status" value="1"/>
</dbReference>
<dbReference type="STRING" id="1619308.B5808_17735"/>
<dbReference type="AlphaFoldDB" id="A0A1X9LT27"/>
<dbReference type="Proteomes" id="UP000192775">
    <property type="component" value="Chromosome"/>
</dbReference>
<dbReference type="SMART" id="SM00530">
    <property type="entry name" value="HTH_XRE"/>
    <property type="match status" value="1"/>
</dbReference>
<dbReference type="CDD" id="cd00093">
    <property type="entry name" value="HTH_XRE"/>
    <property type="match status" value="1"/>
</dbReference>
<dbReference type="InterPro" id="IPR041413">
    <property type="entry name" value="MLTR_LBD"/>
</dbReference>
<feature type="region of interest" description="Disordered" evidence="1">
    <location>
        <begin position="323"/>
        <end position="344"/>
    </location>
</feature>
<dbReference type="Pfam" id="PF13560">
    <property type="entry name" value="HTH_31"/>
    <property type="match status" value="1"/>
</dbReference>
<dbReference type="PANTHER" id="PTHR35010">
    <property type="entry name" value="BLL4672 PROTEIN-RELATED"/>
    <property type="match status" value="1"/>
</dbReference>
<gene>
    <name evidence="3" type="ORF">B5808_17735</name>
</gene>
<feature type="domain" description="HTH cro/C1-type" evidence="2">
    <location>
        <begin position="99"/>
        <end position="150"/>
    </location>
</feature>
<keyword evidence="4" id="KW-1185">Reference proteome</keyword>
<evidence type="ECO:0000259" key="2">
    <source>
        <dbReference type="PROSITE" id="PS50943"/>
    </source>
</evidence>
<sequence>MLRELPAESAVDPGDEPCPLRHERTAFPSLLSVASLSVRAAERARGDRVRRGTARAYPPGDEPRTVRLVDARNELGTFLRARRELVQPEDVGLPRGATRKVHGLRREEVAALAGISSEYYLRLERGRDTHPSDQVLDALARVLQLDHESRGYLLDLARARPSSPPAEGDRLPADAQLLLDTIGAPAFIVNRYRDVLAANAAATELSPMMRPGVNRIRALFLDAETQRAHPDWEQHAASMVAQLRADLGTRTDDPRAQTLIGELTMKSSLFRTLWDRHDVGRGGRSDTLIVRPGRPPLAFRQEKLQLVADPALLLVVYLPQTAPSDVPPADSGEGLSGCRAWPET</sequence>
<proteinExistence type="predicted"/>